<evidence type="ECO:0000313" key="1">
    <source>
        <dbReference type="EMBL" id="WOG82814.1"/>
    </source>
</evidence>
<gene>
    <name evidence="1" type="ORF">DCAR_0101982</name>
</gene>
<proteinExistence type="predicted"/>
<accession>A0AAF1AG47</accession>
<dbReference type="Proteomes" id="UP000077755">
    <property type="component" value="Chromosome 1"/>
</dbReference>
<dbReference type="EMBL" id="CP093343">
    <property type="protein sequence ID" value="WOG82814.1"/>
    <property type="molecule type" value="Genomic_DNA"/>
</dbReference>
<sequence>MRSQLFWIHIKSLLTLQNFISTTRSINICNYWWCLFAKSGWLLLFFFEEKKIIH</sequence>
<evidence type="ECO:0000313" key="2">
    <source>
        <dbReference type="Proteomes" id="UP000077755"/>
    </source>
</evidence>
<reference evidence="1" key="1">
    <citation type="journal article" date="2016" name="Nat. Genet.">
        <title>A high-quality carrot genome assembly provides new insights into carotenoid accumulation and asterid genome evolution.</title>
        <authorList>
            <person name="Iorizzo M."/>
            <person name="Ellison S."/>
            <person name="Senalik D."/>
            <person name="Zeng P."/>
            <person name="Satapoomin P."/>
            <person name="Huang J."/>
            <person name="Bowman M."/>
            <person name="Iovene M."/>
            <person name="Sanseverino W."/>
            <person name="Cavagnaro P."/>
            <person name="Yildiz M."/>
            <person name="Macko-Podgorni A."/>
            <person name="Moranska E."/>
            <person name="Grzebelus E."/>
            <person name="Grzebelus D."/>
            <person name="Ashrafi H."/>
            <person name="Zheng Z."/>
            <person name="Cheng S."/>
            <person name="Spooner D."/>
            <person name="Van Deynze A."/>
            <person name="Simon P."/>
        </authorList>
    </citation>
    <scope>NUCLEOTIDE SEQUENCE</scope>
    <source>
        <tissue evidence="1">Leaf</tissue>
    </source>
</reference>
<organism evidence="1 2">
    <name type="scientific">Daucus carota subsp. sativus</name>
    <name type="common">Carrot</name>
    <dbReference type="NCBI Taxonomy" id="79200"/>
    <lineage>
        <taxon>Eukaryota</taxon>
        <taxon>Viridiplantae</taxon>
        <taxon>Streptophyta</taxon>
        <taxon>Embryophyta</taxon>
        <taxon>Tracheophyta</taxon>
        <taxon>Spermatophyta</taxon>
        <taxon>Magnoliopsida</taxon>
        <taxon>eudicotyledons</taxon>
        <taxon>Gunneridae</taxon>
        <taxon>Pentapetalae</taxon>
        <taxon>asterids</taxon>
        <taxon>campanulids</taxon>
        <taxon>Apiales</taxon>
        <taxon>Apiaceae</taxon>
        <taxon>Apioideae</taxon>
        <taxon>Scandiceae</taxon>
        <taxon>Daucinae</taxon>
        <taxon>Daucus</taxon>
        <taxon>Daucus sect. Daucus</taxon>
    </lineage>
</organism>
<protein>
    <submittedName>
        <fullName evidence="1">Uncharacterized protein</fullName>
    </submittedName>
</protein>
<keyword evidence="2" id="KW-1185">Reference proteome</keyword>
<reference evidence="1" key="2">
    <citation type="submission" date="2022-03" db="EMBL/GenBank/DDBJ databases">
        <title>Draft title - Genomic analysis of global carrot germplasm unveils the trajectory of domestication and the origin of high carotenoid orange carrot.</title>
        <authorList>
            <person name="Iorizzo M."/>
            <person name="Ellison S."/>
            <person name="Senalik D."/>
            <person name="Macko-Podgorni A."/>
            <person name="Grzebelus D."/>
            <person name="Bostan H."/>
            <person name="Rolling W."/>
            <person name="Curaba J."/>
            <person name="Simon P."/>
        </authorList>
    </citation>
    <scope>NUCLEOTIDE SEQUENCE</scope>
    <source>
        <tissue evidence="1">Leaf</tissue>
    </source>
</reference>
<name>A0AAF1AG47_DAUCS</name>
<dbReference type="AlphaFoldDB" id="A0AAF1AG47"/>